<evidence type="ECO:0000256" key="1">
    <source>
        <dbReference type="SAM" id="MobiDB-lite"/>
    </source>
</evidence>
<organism evidence="2 3">
    <name type="scientific">Mytilus edulis</name>
    <name type="common">Blue mussel</name>
    <dbReference type="NCBI Taxonomy" id="6550"/>
    <lineage>
        <taxon>Eukaryota</taxon>
        <taxon>Metazoa</taxon>
        <taxon>Spiralia</taxon>
        <taxon>Lophotrochozoa</taxon>
        <taxon>Mollusca</taxon>
        <taxon>Bivalvia</taxon>
        <taxon>Autobranchia</taxon>
        <taxon>Pteriomorphia</taxon>
        <taxon>Mytilida</taxon>
        <taxon>Mytiloidea</taxon>
        <taxon>Mytilidae</taxon>
        <taxon>Mytilinae</taxon>
        <taxon>Mytilus</taxon>
    </lineage>
</organism>
<feature type="region of interest" description="Disordered" evidence="1">
    <location>
        <begin position="44"/>
        <end position="82"/>
    </location>
</feature>
<dbReference type="Gene3D" id="3.30.70.1820">
    <property type="entry name" value="L1 transposable element, RRM domain"/>
    <property type="match status" value="1"/>
</dbReference>
<evidence type="ECO:0000313" key="2">
    <source>
        <dbReference type="EMBL" id="CAG2212316.1"/>
    </source>
</evidence>
<feature type="compositionally biased region" description="Basic and acidic residues" evidence="1">
    <location>
        <begin position="382"/>
        <end position="395"/>
    </location>
</feature>
<comment type="caution">
    <text evidence="2">The sequence shown here is derived from an EMBL/GenBank/DDBJ whole genome shotgun (WGS) entry which is preliminary data.</text>
</comment>
<sequence length="411" mass="47556">MLNSESDPMSKQSADSYVQTVMASNIVSVPVEIHAERPVSNFNTFALTPRKTTKRRRSDGNNKNGTKKQRNSPGVLDDKNRHALEDNQCIGVQGKASNKSDMNTIKVVSKQTNSNDLNDLKIMVGNLTDSMNTLRDHLSTRIDSLESNFAKTIEKVVDRKIETAMKKERNIVHKEMKNLESKVTKDIEQLKVDVNEDFQSVKNEISSLKDRCQEPMIRPEAEAENNKRNNAIIRNLAESENENLFNKVSGLLKDGLRLKNISIHSVERKRSFREGKPGLVIVKFQNAQDKRKVMEVKKTLREARNYRDVFIENDLPKAERMLNANLRHIVNTIGKDKLEIRGSRIQTKRNDNESRERTDLSRQLYEQRGRRHEQNTSNNVRDSYRRENEPRDTDNFRQSTHRGGYRNGRHY</sequence>
<gene>
    <name evidence="2" type="ORF">MEDL_26280</name>
</gene>
<feature type="compositionally biased region" description="Basic and acidic residues" evidence="1">
    <location>
        <begin position="344"/>
        <end position="374"/>
    </location>
</feature>
<name>A0A8S3RUT1_MYTED</name>
<dbReference type="EMBL" id="CAJPWZ010001294">
    <property type="protein sequence ID" value="CAG2212316.1"/>
    <property type="molecule type" value="Genomic_DNA"/>
</dbReference>
<feature type="compositionally biased region" description="Basic residues" evidence="1">
    <location>
        <begin position="399"/>
        <end position="411"/>
    </location>
</feature>
<feature type="region of interest" description="Disordered" evidence="1">
    <location>
        <begin position="344"/>
        <end position="411"/>
    </location>
</feature>
<dbReference type="OrthoDB" id="10327048at2759"/>
<evidence type="ECO:0000313" key="3">
    <source>
        <dbReference type="Proteomes" id="UP000683360"/>
    </source>
</evidence>
<dbReference type="AlphaFoldDB" id="A0A8S3RUT1"/>
<keyword evidence="3" id="KW-1185">Reference proteome</keyword>
<protein>
    <submittedName>
        <fullName evidence="2">Uncharacterized protein</fullName>
    </submittedName>
</protein>
<reference evidence="2" key="1">
    <citation type="submission" date="2021-03" db="EMBL/GenBank/DDBJ databases">
        <authorList>
            <person name="Bekaert M."/>
        </authorList>
    </citation>
    <scope>NUCLEOTIDE SEQUENCE</scope>
</reference>
<proteinExistence type="predicted"/>
<dbReference type="Proteomes" id="UP000683360">
    <property type="component" value="Unassembled WGS sequence"/>
</dbReference>
<accession>A0A8S3RUT1</accession>